<protein>
    <submittedName>
        <fullName evidence="1">Uncharacterized protein</fullName>
    </submittedName>
</protein>
<sequence>MNENTTTPSRPFGYLTVLREAGFFRDYASLSNEALLDEILKKRKDAYFDLFNGPTSEIPTTDHGLITLDTEKVLYLDMEADVCAGNNSYTDLLLLCNRISGKEDFITDIREVWESNSGPINVNCKINGQEKTFTPAYQDDWYDDMILGDVLVEIAAATKEPYYACLGPDYTWAGQDIVIIRLTTEEKKILEEKLQLVLEPVTSAE</sequence>
<dbReference type="Proteomes" id="UP000253410">
    <property type="component" value="Unassembled WGS sequence"/>
</dbReference>
<name>A0A365Y3J8_9BACT</name>
<evidence type="ECO:0000313" key="1">
    <source>
        <dbReference type="EMBL" id="RBL92898.1"/>
    </source>
</evidence>
<evidence type="ECO:0000313" key="2">
    <source>
        <dbReference type="Proteomes" id="UP000253410"/>
    </source>
</evidence>
<comment type="caution">
    <text evidence="1">The sequence shown here is derived from an EMBL/GenBank/DDBJ whole genome shotgun (WGS) entry which is preliminary data.</text>
</comment>
<keyword evidence="2" id="KW-1185">Reference proteome</keyword>
<accession>A0A365Y3J8</accession>
<dbReference type="OrthoDB" id="977852at2"/>
<proteinExistence type="predicted"/>
<gene>
    <name evidence="1" type="ORF">DF182_10065</name>
</gene>
<reference evidence="1 2" key="1">
    <citation type="submission" date="2018-05" db="EMBL/GenBank/DDBJ databases">
        <title>Chitinophaga sp. K3CV102501T nov., isolated from isolated from a monsoon evergreen broad-leaved forest soil.</title>
        <authorList>
            <person name="Lv Y."/>
        </authorList>
    </citation>
    <scope>NUCLEOTIDE SEQUENCE [LARGE SCALE GENOMIC DNA]</scope>
    <source>
        <strain evidence="1 2">GDMCC 1.1325</strain>
    </source>
</reference>
<dbReference type="AlphaFoldDB" id="A0A365Y3J8"/>
<organism evidence="1 2">
    <name type="scientific">Chitinophaga flava</name>
    <dbReference type="NCBI Taxonomy" id="2259036"/>
    <lineage>
        <taxon>Bacteria</taxon>
        <taxon>Pseudomonadati</taxon>
        <taxon>Bacteroidota</taxon>
        <taxon>Chitinophagia</taxon>
        <taxon>Chitinophagales</taxon>
        <taxon>Chitinophagaceae</taxon>
        <taxon>Chitinophaga</taxon>
    </lineage>
</organism>
<dbReference type="RefSeq" id="WP_113615495.1">
    <property type="nucleotide sequence ID" value="NZ_QFFJ01000001.1"/>
</dbReference>
<dbReference type="EMBL" id="QFFJ01000001">
    <property type="protein sequence ID" value="RBL92898.1"/>
    <property type="molecule type" value="Genomic_DNA"/>
</dbReference>